<evidence type="ECO:0000313" key="6">
    <source>
        <dbReference type="Proteomes" id="UP000178797"/>
    </source>
</evidence>
<evidence type="ECO:0000313" key="5">
    <source>
        <dbReference type="EMBL" id="OGL47698.1"/>
    </source>
</evidence>
<name>A0A1F7S328_9BACT</name>
<dbReference type="GO" id="GO:0003677">
    <property type="term" value="F:DNA binding"/>
    <property type="evidence" value="ECO:0007669"/>
    <property type="project" value="UniProtKB-KW"/>
</dbReference>
<accession>A0A1F7S328</accession>
<evidence type="ECO:0000256" key="3">
    <source>
        <dbReference type="ARBA" id="ARBA00023125"/>
    </source>
</evidence>
<dbReference type="Pfam" id="PF01420">
    <property type="entry name" value="Methylase_S"/>
    <property type="match status" value="1"/>
</dbReference>
<dbReference type="SUPFAM" id="SSF116734">
    <property type="entry name" value="DNA methylase specificity domain"/>
    <property type="match status" value="2"/>
</dbReference>
<organism evidence="5 6">
    <name type="scientific">Candidatus Schekmanbacteria bacterium RBG_16_38_10</name>
    <dbReference type="NCBI Taxonomy" id="1817879"/>
    <lineage>
        <taxon>Bacteria</taxon>
        <taxon>Candidatus Schekmaniibacteriota</taxon>
    </lineage>
</organism>
<reference evidence="5 6" key="1">
    <citation type="journal article" date="2016" name="Nat. Commun.">
        <title>Thousands of microbial genomes shed light on interconnected biogeochemical processes in an aquifer system.</title>
        <authorList>
            <person name="Anantharaman K."/>
            <person name="Brown C.T."/>
            <person name="Hug L.A."/>
            <person name="Sharon I."/>
            <person name="Castelle C.J."/>
            <person name="Probst A.J."/>
            <person name="Thomas B.C."/>
            <person name="Singh A."/>
            <person name="Wilkins M.J."/>
            <person name="Karaoz U."/>
            <person name="Brodie E.L."/>
            <person name="Williams K.H."/>
            <person name="Hubbard S.S."/>
            <person name="Banfield J.F."/>
        </authorList>
    </citation>
    <scope>NUCLEOTIDE SEQUENCE [LARGE SCALE GENOMIC DNA]</scope>
</reference>
<dbReference type="PANTHER" id="PTHR30408">
    <property type="entry name" value="TYPE-1 RESTRICTION ENZYME ECOKI SPECIFICITY PROTEIN"/>
    <property type="match status" value="1"/>
</dbReference>
<keyword evidence="3" id="KW-0238">DNA-binding</keyword>
<evidence type="ECO:0000256" key="2">
    <source>
        <dbReference type="ARBA" id="ARBA00022747"/>
    </source>
</evidence>
<dbReference type="EMBL" id="MGDE01000022">
    <property type="protein sequence ID" value="OGL47698.1"/>
    <property type="molecule type" value="Genomic_DNA"/>
</dbReference>
<dbReference type="InterPro" id="IPR044946">
    <property type="entry name" value="Restrct_endonuc_typeI_TRD_sf"/>
</dbReference>
<comment type="similarity">
    <text evidence="1">Belongs to the type-I restriction system S methylase family.</text>
</comment>
<dbReference type="Proteomes" id="UP000178797">
    <property type="component" value="Unassembled WGS sequence"/>
</dbReference>
<sequence length="481" mass="55511">MEQLAVKSNGMFALNYNLSGIASTFWLSARPFTYNFIIKELPDFTKKLCKERIKNFGSYVRSLRSGEYIPKDFYSNEPTPYIYLSVNNFTGNKVNLNDVKFLIEEVGEKYKGIAIRKGDLIVTRSGTVGNCQIFEISDDDKNIYIPSHHLAVVTLHSHEEAAFLKNYLMSEFCSHFFWAFATGKSQKEITNWSIKRMPVPLNINPKSLAKKLEGIETQINKNEESIKSTQATIDTVLCKYKVKSDNQTDHRVDIFVTNFLKLGERRYLRSGASYHAFWEVHKGLLFDDDNPKHPIYKLGDIIALNRAEILKKGPLPKKYILLDLEDLEPLTGRILNEEKIVDEIGSDKVVFGDCDIVISKIDPYLAYVFINDKEKPLVGTTELLPFKLKNNIEVSLEYLKYLLLSKEYIAKSSLLMYGKRHPRIHPNDLLNIKVPIPDIKLQEKIVEEIKVEETKSFEYRQEIKRLRSQIDEVIYEAIKGQ</sequence>
<evidence type="ECO:0000256" key="1">
    <source>
        <dbReference type="ARBA" id="ARBA00010923"/>
    </source>
</evidence>
<dbReference type="GO" id="GO:0009307">
    <property type="term" value="P:DNA restriction-modification system"/>
    <property type="evidence" value="ECO:0007669"/>
    <property type="project" value="UniProtKB-KW"/>
</dbReference>
<comment type="caution">
    <text evidence="5">The sequence shown here is derived from an EMBL/GenBank/DDBJ whole genome shotgun (WGS) entry which is preliminary data.</text>
</comment>
<dbReference type="InterPro" id="IPR052021">
    <property type="entry name" value="Type-I_RS_S_subunit"/>
</dbReference>
<protein>
    <recommendedName>
        <fullName evidence="4">Type I restriction modification DNA specificity domain-containing protein</fullName>
    </recommendedName>
</protein>
<gene>
    <name evidence="5" type="ORF">A2W05_02955</name>
</gene>
<feature type="domain" description="Type I restriction modification DNA specificity" evidence="4">
    <location>
        <begin position="297"/>
        <end position="449"/>
    </location>
</feature>
<dbReference type="InterPro" id="IPR000055">
    <property type="entry name" value="Restrct_endonuc_typeI_TRD"/>
</dbReference>
<dbReference type="Gene3D" id="3.90.220.20">
    <property type="entry name" value="DNA methylase specificity domains"/>
    <property type="match status" value="2"/>
</dbReference>
<dbReference type="AlphaFoldDB" id="A0A1F7S328"/>
<proteinExistence type="inferred from homology"/>
<dbReference type="PANTHER" id="PTHR30408:SF12">
    <property type="entry name" value="TYPE I RESTRICTION ENZYME MJAVIII SPECIFICITY SUBUNIT"/>
    <property type="match status" value="1"/>
</dbReference>
<keyword evidence="2" id="KW-0680">Restriction system</keyword>
<evidence type="ECO:0000259" key="4">
    <source>
        <dbReference type="Pfam" id="PF01420"/>
    </source>
</evidence>